<evidence type="ECO:0000313" key="1">
    <source>
        <dbReference type="EMBL" id="SFL20001.1"/>
    </source>
</evidence>
<dbReference type="Proteomes" id="UP000199550">
    <property type="component" value="Unassembled WGS sequence"/>
</dbReference>
<reference evidence="1 2" key="1">
    <citation type="submission" date="2016-10" db="EMBL/GenBank/DDBJ databases">
        <authorList>
            <person name="de Groot N.N."/>
        </authorList>
    </citation>
    <scope>NUCLEOTIDE SEQUENCE [LARGE SCALE GENOMIC DNA]</scope>
    <source>
        <strain evidence="1 2">DSM 16199</strain>
    </source>
</reference>
<dbReference type="CDD" id="cd16439">
    <property type="entry name" value="beta_Kdo_transferase_KpsC_2"/>
    <property type="match status" value="1"/>
</dbReference>
<dbReference type="GO" id="GO:0015774">
    <property type="term" value="P:polysaccharide transport"/>
    <property type="evidence" value="ECO:0007669"/>
    <property type="project" value="InterPro"/>
</dbReference>
<evidence type="ECO:0000313" key="2">
    <source>
        <dbReference type="Proteomes" id="UP000199550"/>
    </source>
</evidence>
<dbReference type="InterPro" id="IPR007833">
    <property type="entry name" value="Capsule_polysaccharide_synth"/>
</dbReference>
<protein>
    <submittedName>
        <fullName evidence="1">Capsular polysaccharide export protein</fullName>
    </submittedName>
</protein>
<accession>A0A1I4FTI1</accession>
<dbReference type="STRING" id="195913.SAMN04488004_11045"/>
<dbReference type="Pfam" id="PF05159">
    <property type="entry name" value="Capsule_synth"/>
    <property type="match status" value="4"/>
</dbReference>
<organism evidence="1 2">
    <name type="scientific">Loktanella salsilacus</name>
    <dbReference type="NCBI Taxonomy" id="195913"/>
    <lineage>
        <taxon>Bacteria</taxon>
        <taxon>Pseudomonadati</taxon>
        <taxon>Pseudomonadota</taxon>
        <taxon>Alphaproteobacteria</taxon>
        <taxon>Rhodobacterales</taxon>
        <taxon>Roseobacteraceae</taxon>
        <taxon>Loktanella</taxon>
    </lineage>
</organism>
<gene>
    <name evidence="1" type="ORF">SAMN04488004_11045</name>
</gene>
<sequence>MRHDLTSAAAGENLRRLFVYNGGFLTQTRVRRILALAGWDISLGLPSDGDTVGVWGHSPTAPRGEAVAAKRAAPIVRIEDAFLRSVLPGRDGEPPMGLVIDSRGMHYDPAQPSDLECILRDDPLGDTALLDRARAAMDDIARAHLSKYNAFDPALPAPEPGYVLVIDQTRGDAAVAASKADSNTFREMLFYAQTDHPNARIIIKTHPETTAGHRQGYFTDQYADPRITLCDDPISPHALLAGAVAVYTVSSQLGFEAILAGHKPVVFGQPFYMGWGLTDDRMPLDRRQRRLTRAQLFAGAMILYPTWYDPYRDTLCELEDVITALGAQARAWRDDHTGWTGHKLSLWKRSPLQKVFGQQLPMRFSKDDTAAVDSRRHMIWASKALQDTDMVRIEDGFLRSRGLGADLIPPLSLVLDPLGIYYDPTQPSQLETLIAAACDLPAGARARADRLIAKLIKAGLSKYNLGTTDPLRGLPAGRRILVPGQVADDASIRLGTSDVTTNADLLRAARAANPAAVILYKPHPDVEKGLRNGAVPDAADYADAVLSGMDAITAIGLVDEVWTMTSTLGFEALLRGKRVTCLGTPFYAGWGLTDDRAMPIPRRAASPDLTALVHAVLIDYPRYFDPVTSLPCPVEVVVDRLIAGDLPSPSRANRALAKLQGAFASQAWLWRR</sequence>
<dbReference type="GO" id="GO:0000271">
    <property type="term" value="P:polysaccharide biosynthetic process"/>
    <property type="evidence" value="ECO:0007669"/>
    <property type="project" value="InterPro"/>
</dbReference>
<proteinExistence type="predicted"/>
<dbReference type="CDD" id="cd16440">
    <property type="entry name" value="beta_Kdo_transferase_KpsC_1"/>
    <property type="match status" value="1"/>
</dbReference>
<dbReference type="AlphaFoldDB" id="A0A1I4FTI1"/>
<dbReference type="RefSeq" id="WP_245754208.1">
    <property type="nucleotide sequence ID" value="NZ_FOTF01000010.1"/>
</dbReference>
<name>A0A1I4FTI1_9RHOB</name>
<keyword evidence="2" id="KW-1185">Reference proteome</keyword>
<dbReference type="EMBL" id="FOTF01000010">
    <property type="protein sequence ID" value="SFL20001.1"/>
    <property type="molecule type" value="Genomic_DNA"/>
</dbReference>